<gene>
    <name evidence="1" type="ORF">OWV82_000959</name>
</gene>
<accession>A0ACC1YXN0</accession>
<dbReference type="EMBL" id="CM051394">
    <property type="protein sequence ID" value="KAJ4727939.1"/>
    <property type="molecule type" value="Genomic_DNA"/>
</dbReference>
<evidence type="ECO:0000313" key="2">
    <source>
        <dbReference type="Proteomes" id="UP001164539"/>
    </source>
</evidence>
<comment type="caution">
    <text evidence="1">The sequence shown here is derived from an EMBL/GenBank/DDBJ whole genome shotgun (WGS) entry which is preliminary data.</text>
</comment>
<proteinExistence type="predicted"/>
<organism evidence="1 2">
    <name type="scientific">Melia azedarach</name>
    <name type="common">Chinaberry tree</name>
    <dbReference type="NCBI Taxonomy" id="155640"/>
    <lineage>
        <taxon>Eukaryota</taxon>
        <taxon>Viridiplantae</taxon>
        <taxon>Streptophyta</taxon>
        <taxon>Embryophyta</taxon>
        <taxon>Tracheophyta</taxon>
        <taxon>Spermatophyta</taxon>
        <taxon>Magnoliopsida</taxon>
        <taxon>eudicotyledons</taxon>
        <taxon>Gunneridae</taxon>
        <taxon>Pentapetalae</taxon>
        <taxon>rosids</taxon>
        <taxon>malvids</taxon>
        <taxon>Sapindales</taxon>
        <taxon>Meliaceae</taxon>
        <taxon>Melia</taxon>
    </lineage>
</organism>
<reference evidence="1 2" key="1">
    <citation type="journal article" date="2023" name="Science">
        <title>Complex scaffold remodeling in plant triterpene biosynthesis.</title>
        <authorList>
            <person name="De La Pena R."/>
            <person name="Hodgson H."/>
            <person name="Liu J.C."/>
            <person name="Stephenson M.J."/>
            <person name="Martin A.C."/>
            <person name="Owen C."/>
            <person name="Harkess A."/>
            <person name="Leebens-Mack J."/>
            <person name="Jimenez L.E."/>
            <person name="Osbourn A."/>
            <person name="Sattely E.S."/>
        </authorList>
    </citation>
    <scope>NUCLEOTIDE SEQUENCE [LARGE SCALE GENOMIC DNA]</scope>
    <source>
        <strain evidence="2">cv. JPN11</strain>
        <tissue evidence="1">Leaf</tissue>
    </source>
</reference>
<name>A0ACC1YXN0_MELAZ</name>
<evidence type="ECO:0000313" key="1">
    <source>
        <dbReference type="EMBL" id="KAJ4727939.1"/>
    </source>
</evidence>
<dbReference type="Proteomes" id="UP001164539">
    <property type="component" value="Chromosome 1"/>
</dbReference>
<keyword evidence="2" id="KW-1185">Reference proteome</keyword>
<protein>
    <submittedName>
        <fullName evidence="1">Charged multivesicular body 7</fullName>
    </submittedName>
</protein>
<sequence>MSSISVSEFISKEVPDWNDDVIATARFKAFSGQRSDWQPKFQFWRNLILKIARRFGLLIIHPSQCLLFSSLSGMFIYVKVKNEWFNRGGLTPLCIDDVLFVMYNEGDIVRSAEFLDSTSGRLSQLFRRVKNLIGGSAATPEVLLKDHVILMAILKDKADEVIKLLAESHWTSSCIITMRKFQDMCGGRDEASAVLSYLSGCGKALYLSIHKNEIIEGVKVLLSPAVVSGVSSLDCDVLHLIWTMEKLQQQLDVIDRHYEMSRKSALVSLQSGNKVVALRHARQLKLTKESREKCASLFNRVEEVVSVIENAESTKKVSEAIQIGAQAIKKNKISVDELQLSLEELEESIDLQKQAEKVIESTPSYSGIDDEDIEEEFKKLELELKSENPEVTMPGASEEARETGASESAESLSFAFSSLGLEDGPARASATRDSEVPVRSNESKYPVLEAA</sequence>